<comment type="similarity">
    <text evidence="7">Belongs to the UPF0761 family.</text>
</comment>
<keyword evidence="6 7" id="KW-0472">Membrane</keyword>
<proteinExistence type="inferred from homology"/>
<evidence type="ECO:0000256" key="6">
    <source>
        <dbReference type="ARBA" id="ARBA00023136"/>
    </source>
</evidence>
<dbReference type="NCBIfam" id="TIGR00765">
    <property type="entry name" value="yihY_not_rbn"/>
    <property type="match status" value="1"/>
</dbReference>
<gene>
    <name evidence="8" type="ORF">F9B74_02465</name>
</gene>
<evidence type="ECO:0000256" key="4">
    <source>
        <dbReference type="ARBA" id="ARBA00022692"/>
    </source>
</evidence>
<evidence type="ECO:0000313" key="9">
    <source>
        <dbReference type="Proteomes" id="UP000477651"/>
    </source>
</evidence>
<comment type="subcellular location">
    <subcellularLocation>
        <location evidence="1 7">Cell membrane</location>
        <topology evidence="1 7">Multi-pass membrane protein</topology>
    </subcellularLocation>
</comment>
<keyword evidence="3" id="KW-0997">Cell inner membrane</keyword>
<dbReference type="RefSeq" id="WP_163763911.1">
    <property type="nucleotide sequence ID" value="NZ_JAAGYR010000003.1"/>
</dbReference>
<evidence type="ECO:0000256" key="7">
    <source>
        <dbReference type="HAMAP-Rule" id="MF_00672"/>
    </source>
</evidence>
<evidence type="ECO:0000256" key="1">
    <source>
        <dbReference type="ARBA" id="ARBA00004651"/>
    </source>
</evidence>
<keyword evidence="5 7" id="KW-1133">Transmembrane helix</keyword>
<feature type="transmembrane region" description="Helical" evidence="7">
    <location>
        <begin position="49"/>
        <end position="78"/>
    </location>
</feature>
<dbReference type="PANTHER" id="PTHR30213">
    <property type="entry name" value="INNER MEMBRANE PROTEIN YHJD"/>
    <property type="match status" value="1"/>
</dbReference>
<keyword evidence="4 7" id="KW-0812">Transmembrane</keyword>
<dbReference type="InterPro" id="IPR023679">
    <property type="entry name" value="UPF0761_bac"/>
</dbReference>
<feature type="transmembrane region" description="Helical" evidence="7">
    <location>
        <begin position="261"/>
        <end position="288"/>
    </location>
</feature>
<dbReference type="PANTHER" id="PTHR30213:SF0">
    <property type="entry name" value="UPF0761 MEMBRANE PROTEIN YIHY"/>
    <property type="match status" value="1"/>
</dbReference>
<keyword evidence="2 7" id="KW-1003">Cell membrane</keyword>
<dbReference type="InterPro" id="IPR017039">
    <property type="entry name" value="Virul_fac_BrkB"/>
</dbReference>
<reference evidence="8 9" key="1">
    <citation type="submission" date="2020-02" db="EMBL/GenBank/DDBJ databases">
        <title>Pelistega sp. NLN82 were isolated from wild rodents of the Hainan Island.</title>
        <authorList>
            <person name="Niu N."/>
            <person name="Zhou J."/>
        </authorList>
    </citation>
    <scope>NUCLEOTIDE SEQUENCE [LARGE SCALE GENOMIC DNA]</scope>
    <source>
        <strain evidence="8 9">NLN82</strain>
    </source>
</reference>
<feature type="transmembrane region" description="Helical" evidence="7">
    <location>
        <begin position="229"/>
        <end position="249"/>
    </location>
</feature>
<feature type="transmembrane region" description="Helical" evidence="7">
    <location>
        <begin position="196"/>
        <end position="217"/>
    </location>
</feature>
<dbReference type="Pfam" id="PF03631">
    <property type="entry name" value="Virul_fac_BrkB"/>
    <property type="match status" value="1"/>
</dbReference>
<evidence type="ECO:0000313" key="8">
    <source>
        <dbReference type="EMBL" id="NEN75191.1"/>
    </source>
</evidence>
<dbReference type="Proteomes" id="UP000477651">
    <property type="component" value="Unassembled WGS sequence"/>
</dbReference>
<evidence type="ECO:0000256" key="2">
    <source>
        <dbReference type="ARBA" id="ARBA00022475"/>
    </source>
</evidence>
<evidence type="ECO:0000256" key="3">
    <source>
        <dbReference type="ARBA" id="ARBA00022519"/>
    </source>
</evidence>
<sequence length="430" mass="48273">MQNKEIFDGIQAAHELSEENQLKQHHSPHFKQALLDAVKRLSTDKLTQVASSLTFTTVLAIVPLLAVVLSLFTAFPIFKELQIELENFLSNNFMPATISANIMQYLNDFASKARSLTAAGAVALMVTSILLMKTIDEVFNSIWQVRKQRPLTIRILIYWMILSVGPFILAASIWASSVVARAQLGIGVDLSIFQNIFATLFPTLLSFIGFTLLYYIVPNRTVYLRDAMVGASIAAILFEAMKWGFTFYITQFPSYTAIYGAFAIIPIFLLWIYLSWLVILLGAIIASLMPQLRFGHIQTHDKAGADFVQAVHILRILAESCNDNPPGKSTPYLIKALQGDSTHTLYILEQLNMLGYIVNTQGKRSERWVLANNLDQSLLTLGELFILNPEIDQRMGDENIRQAMSKLLLKENVFLKDIVEYSPSTLPNDT</sequence>
<evidence type="ECO:0000256" key="5">
    <source>
        <dbReference type="ARBA" id="ARBA00022989"/>
    </source>
</evidence>
<dbReference type="EMBL" id="JAAGYR010000003">
    <property type="protein sequence ID" value="NEN75191.1"/>
    <property type="molecule type" value="Genomic_DNA"/>
</dbReference>
<dbReference type="GO" id="GO:0005886">
    <property type="term" value="C:plasma membrane"/>
    <property type="evidence" value="ECO:0007669"/>
    <property type="project" value="UniProtKB-SubCell"/>
</dbReference>
<protein>
    <recommendedName>
        <fullName evidence="7">UPF0761 membrane protein F9B74_02465</fullName>
    </recommendedName>
</protein>
<feature type="transmembrane region" description="Helical" evidence="7">
    <location>
        <begin position="116"/>
        <end position="135"/>
    </location>
</feature>
<dbReference type="AlphaFoldDB" id="A0A6L9Y467"/>
<name>A0A6L9Y467_9BURK</name>
<dbReference type="HAMAP" id="MF_00672">
    <property type="entry name" value="UPF0761"/>
    <property type="match status" value="1"/>
</dbReference>
<organism evidence="8 9">
    <name type="scientific">Pelistega ratti</name>
    <dbReference type="NCBI Taxonomy" id="2652177"/>
    <lineage>
        <taxon>Bacteria</taxon>
        <taxon>Pseudomonadati</taxon>
        <taxon>Pseudomonadota</taxon>
        <taxon>Betaproteobacteria</taxon>
        <taxon>Burkholderiales</taxon>
        <taxon>Alcaligenaceae</taxon>
        <taxon>Pelistega</taxon>
    </lineage>
</organism>
<accession>A0A6L9Y467</accession>
<comment type="caution">
    <text evidence="8">The sequence shown here is derived from an EMBL/GenBank/DDBJ whole genome shotgun (WGS) entry which is preliminary data.</text>
</comment>
<feature type="transmembrane region" description="Helical" evidence="7">
    <location>
        <begin position="156"/>
        <end position="176"/>
    </location>
</feature>
<keyword evidence="9" id="KW-1185">Reference proteome</keyword>